<evidence type="ECO:0008006" key="4">
    <source>
        <dbReference type="Google" id="ProtNLM"/>
    </source>
</evidence>
<dbReference type="Gene3D" id="3.10.450.360">
    <property type="match status" value="1"/>
</dbReference>
<reference evidence="3" key="1">
    <citation type="submission" date="2017-01" db="EMBL/GenBank/DDBJ databases">
        <authorList>
            <person name="Varghese N."/>
            <person name="Submissions S."/>
        </authorList>
    </citation>
    <scope>NUCLEOTIDE SEQUENCE [LARGE SCALE GENOMIC DNA]</scope>
    <source>
        <strain evidence="3">DSM 21054</strain>
    </source>
</reference>
<protein>
    <recommendedName>
        <fullName evidence="4">Beta-lactamase-inhibitor-like, PepSY-like</fullName>
    </recommendedName>
</protein>
<evidence type="ECO:0000256" key="1">
    <source>
        <dbReference type="SAM" id="SignalP"/>
    </source>
</evidence>
<proteinExistence type="predicted"/>
<evidence type="ECO:0000313" key="3">
    <source>
        <dbReference type="Proteomes" id="UP000186917"/>
    </source>
</evidence>
<keyword evidence="3" id="KW-1185">Reference proteome</keyword>
<dbReference type="RefSeq" id="WP_076381415.1">
    <property type="nucleotide sequence ID" value="NZ_AP017422.1"/>
</dbReference>
<dbReference type="STRING" id="477680.SAMN05421788_10991"/>
<feature type="signal peptide" evidence="1">
    <location>
        <begin position="1"/>
        <end position="20"/>
    </location>
</feature>
<dbReference type="OrthoDB" id="669738at2"/>
<dbReference type="SUPFAM" id="SSF160574">
    <property type="entry name" value="BT0923-like"/>
    <property type="match status" value="1"/>
</dbReference>
<name>A0A173MJA3_9BACT</name>
<dbReference type="Proteomes" id="UP000186917">
    <property type="component" value="Unassembled WGS sequence"/>
</dbReference>
<feature type="chain" id="PRO_5030023041" description="Beta-lactamase-inhibitor-like, PepSY-like" evidence="1">
    <location>
        <begin position="21"/>
        <end position="141"/>
    </location>
</feature>
<evidence type="ECO:0000313" key="2">
    <source>
        <dbReference type="EMBL" id="SIT29960.1"/>
    </source>
</evidence>
<dbReference type="AlphaFoldDB" id="A0A173MJA3"/>
<gene>
    <name evidence="2" type="ORF">SAMN05421788_10991</name>
</gene>
<dbReference type="KEGG" id="fln:FLA_3583"/>
<accession>A0A173MJA3</accession>
<dbReference type="EMBL" id="FTOR01000009">
    <property type="protein sequence ID" value="SIT29960.1"/>
    <property type="molecule type" value="Genomic_DNA"/>
</dbReference>
<keyword evidence="1" id="KW-0732">Signal</keyword>
<sequence length="141" mass="15655">MKKFIIAAIAIIVFTANTFAADTNDKTLSLFKAAYPNATHVHYKTLGDLVSIHFIADNTAMEAFYNTDGEQIAISKVISYQALPLKAINALQRKFSHYTTTEVIEMDHSTEGVFYYVSLVNNNQKVIAQVSLEGAVSIFKK</sequence>
<organism evidence="2 3">
    <name type="scientific">Filimonas lacunae</name>
    <dbReference type="NCBI Taxonomy" id="477680"/>
    <lineage>
        <taxon>Bacteria</taxon>
        <taxon>Pseudomonadati</taxon>
        <taxon>Bacteroidota</taxon>
        <taxon>Chitinophagia</taxon>
        <taxon>Chitinophagales</taxon>
        <taxon>Chitinophagaceae</taxon>
        <taxon>Filimonas</taxon>
    </lineage>
</organism>